<sequence length="244" mass="27832">MELMAILIGTRGLKFVADQIRRPISQLHLWGDSQIALSWIASKEAQPKFIERRVKEIRTLNECAFHFVRTAENPADIATRGAKPGELKDKSLWWNGPSWLKENHNQWPKEMEFLIKDPPENLEEGSLDNEEKVFFVKTRTEELIESPLIDPKRFSSWTKIVQVTLFVLRFLRLKASEEKLCLAAELTLAYHCARHNFSMSSANCSSDLFGVVFSADPAAIEFASKRDKTTALIRVESLSGAVRL</sequence>
<accession>A0ABD2LQF4</accession>
<dbReference type="EMBL" id="JBICBT010000326">
    <property type="protein sequence ID" value="KAL3117356.1"/>
    <property type="molecule type" value="Genomic_DNA"/>
</dbReference>
<evidence type="ECO:0008006" key="3">
    <source>
        <dbReference type="Google" id="ProtNLM"/>
    </source>
</evidence>
<dbReference type="PANTHER" id="PTHR47331">
    <property type="entry name" value="PHD-TYPE DOMAIN-CONTAINING PROTEIN"/>
    <property type="match status" value="1"/>
</dbReference>
<proteinExistence type="predicted"/>
<comment type="caution">
    <text evidence="1">The sequence shown here is derived from an EMBL/GenBank/DDBJ whole genome shotgun (WGS) entry which is preliminary data.</text>
</comment>
<dbReference type="Proteomes" id="UP001620626">
    <property type="component" value="Unassembled WGS sequence"/>
</dbReference>
<dbReference type="AlphaFoldDB" id="A0ABD2LQF4"/>
<name>A0ABD2LQF4_9BILA</name>
<evidence type="ECO:0000313" key="1">
    <source>
        <dbReference type="EMBL" id="KAL3117356.1"/>
    </source>
</evidence>
<protein>
    <recommendedName>
        <fullName evidence="3">RNase H type-1 domain-containing protein</fullName>
    </recommendedName>
</protein>
<gene>
    <name evidence="1" type="ORF">niasHT_004152</name>
</gene>
<reference evidence="1 2" key="1">
    <citation type="submission" date="2024-10" db="EMBL/GenBank/DDBJ databases">
        <authorList>
            <person name="Kim D."/>
        </authorList>
    </citation>
    <scope>NUCLEOTIDE SEQUENCE [LARGE SCALE GENOMIC DNA]</scope>
    <source>
        <strain evidence="1">BH-2024</strain>
    </source>
</reference>
<evidence type="ECO:0000313" key="2">
    <source>
        <dbReference type="Proteomes" id="UP001620626"/>
    </source>
</evidence>
<organism evidence="1 2">
    <name type="scientific">Heterodera trifolii</name>
    <dbReference type="NCBI Taxonomy" id="157864"/>
    <lineage>
        <taxon>Eukaryota</taxon>
        <taxon>Metazoa</taxon>
        <taxon>Ecdysozoa</taxon>
        <taxon>Nematoda</taxon>
        <taxon>Chromadorea</taxon>
        <taxon>Rhabditida</taxon>
        <taxon>Tylenchina</taxon>
        <taxon>Tylenchomorpha</taxon>
        <taxon>Tylenchoidea</taxon>
        <taxon>Heteroderidae</taxon>
        <taxon>Heteroderinae</taxon>
        <taxon>Heterodera</taxon>
    </lineage>
</organism>
<keyword evidence="2" id="KW-1185">Reference proteome</keyword>